<dbReference type="AlphaFoldDB" id="A0A0A1U7W0"/>
<dbReference type="FunFam" id="1.10.510.10:FF:000571">
    <property type="entry name" value="Maternal embryonic leucine zipper kinase"/>
    <property type="match status" value="1"/>
</dbReference>
<keyword evidence="4 9" id="KW-0547">Nucleotide-binding</keyword>
<accession>A0A0A1U7W0</accession>
<evidence type="ECO:0000256" key="3">
    <source>
        <dbReference type="ARBA" id="ARBA00022679"/>
    </source>
</evidence>
<dbReference type="InterPro" id="IPR008271">
    <property type="entry name" value="Ser/Thr_kinase_AS"/>
</dbReference>
<feature type="binding site" evidence="9">
    <location>
        <position position="40"/>
    </location>
    <ligand>
        <name>ATP</name>
        <dbReference type="ChEBI" id="CHEBI:30616"/>
    </ligand>
</feature>
<comment type="catalytic activity">
    <reaction evidence="8">
        <text>L-seryl-[protein] + ATP = O-phospho-L-seryl-[protein] + ADP + H(+)</text>
        <dbReference type="Rhea" id="RHEA:17989"/>
        <dbReference type="Rhea" id="RHEA-COMP:9863"/>
        <dbReference type="Rhea" id="RHEA-COMP:11604"/>
        <dbReference type="ChEBI" id="CHEBI:15378"/>
        <dbReference type="ChEBI" id="CHEBI:29999"/>
        <dbReference type="ChEBI" id="CHEBI:30616"/>
        <dbReference type="ChEBI" id="CHEBI:83421"/>
        <dbReference type="ChEBI" id="CHEBI:456216"/>
        <dbReference type="EC" id="2.7.11.1"/>
    </reaction>
</comment>
<dbReference type="GO" id="GO:0004674">
    <property type="term" value="F:protein serine/threonine kinase activity"/>
    <property type="evidence" value="ECO:0007669"/>
    <property type="project" value="UniProtKB-KW"/>
</dbReference>
<dbReference type="EC" id="2.7.11.1" evidence="1"/>
<comment type="catalytic activity">
    <reaction evidence="7">
        <text>L-threonyl-[protein] + ATP = O-phospho-L-threonyl-[protein] + ADP + H(+)</text>
        <dbReference type="Rhea" id="RHEA:46608"/>
        <dbReference type="Rhea" id="RHEA-COMP:11060"/>
        <dbReference type="Rhea" id="RHEA-COMP:11605"/>
        <dbReference type="ChEBI" id="CHEBI:15378"/>
        <dbReference type="ChEBI" id="CHEBI:30013"/>
        <dbReference type="ChEBI" id="CHEBI:30616"/>
        <dbReference type="ChEBI" id="CHEBI:61977"/>
        <dbReference type="ChEBI" id="CHEBI:456216"/>
        <dbReference type="EC" id="2.7.11.1"/>
    </reaction>
</comment>
<gene>
    <name evidence="11" type="ORF">EIN_221360</name>
</gene>
<evidence type="ECO:0000256" key="6">
    <source>
        <dbReference type="ARBA" id="ARBA00022840"/>
    </source>
</evidence>
<keyword evidence="6 9" id="KW-0067">ATP-binding</keyword>
<dbReference type="Gene3D" id="1.10.510.10">
    <property type="entry name" value="Transferase(Phosphotransferase) domain 1"/>
    <property type="match status" value="1"/>
</dbReference>
<keyword evidence="2" id="KW-0723">Serine/threonine-protein kinase</keyword>
<evidence type="ECO:0000256" key="9">
    <source>
        <dbReference type="PROSITE-ProRule" id="PRU10141"/>
    </source>
</evidence>
<dbReference type="PANTHER" id="PTHR24346:SF82">
    <property type="entry name" value="KP78A-RELATED"/>
    <property type="match status" value="1"/>
</dbReference>
<dbReference type="GeneID" id="14887366"/>
<reference evidence="11 12" key="1">
    <citation type="submission" date="2012-10" db="EMBL/GenBank/DDBJ databases">
        <authorList>
            <person name="Zafar N."/>
            <person name="Inman J."/>
            <person name="Hall N."/>
            <person name="Lorenzi H."/>
            <person name="Caler E."/>
        </authorList>
    </citation>
    <scope>NUCLEOTIDE SEQUENCE [LARGE SCALE GENOMIC DNA]</scope>
    <source>
        <strain evidence="11 12">IP1</strain>
    </source>
</reference>
<evidence type="ECO:0000256" key="7">
    <source>
        <dbReference type="ARBA" id="ARBA00047899"/>
    </source>
</evidence>
<evidence type="ECO:0000313" key="11">
    <source>
        <dbReference type="EMBL" id="ELP88043.1"/>
    </source>
</evidence>
<dbReference type="OrthoDB" id="504170at2759"/>
<evidence type="ECO:0000256" key="5">
    <source>
        <dbReference type="ARBA" id="ARBA00022777"/>
    </source>
</evidence>
<dbReference type="PROSITE" id="PS00108">
    <property type="entry name" value="PROTEIN_KINASE_ST"/>
    <property type="match status" value="1"/>
</dbReference>
<dbReference type="SMART" id="SM00220">
    <property type="entry name" value="S_TKc"/>
    <property type="match status" value="1"/>
</dbReference>
<dbReference type="GO" id="GO:0035556">
    <property type="term" value="P:intracellular signal transduction"/>
    <property type="evidence" value="ECO:0007669"/>
    <property type="project" value="TreeGrafter"/>
</dbReference>
<protein>
    <recommendedName>
        <fullName evidence="1">non-specific serine/threonine protein kinase</fullName>
        <ecNumber evidence="1">2.7.11.1</ecNumber>
    </recommendedName>
</protein>
<dbReference type="PANTHER" id="PTHR24346">
    <property type="entry name" value="MAP/MICROTUBULE AFFINITY-REGULATING KINASE"/>
    <property type="match status" value="1"/>
</dbReference>
<evidence type="ECO:0000313" key="12">
    <source>
        <dbReference type="Proteomes" id="UP000014680"/>
    </source>
</evidence>
<dbReference type="PROSITE" id="PS00107">
    <property type="entry name" value="PROTEIN_KINASE_ATP"/>
    <property type="match status" value="1"/>
</dbReference>
<dbReference type="GO" id="GO:0005524">
    <property type="term" value="F:ATP binding"/>
    <property type="evidence" value="ECO:0007669"/>
    <property type="project" value="UniProtKB-UniRule"/>
</dbReference>
<evidence type="ECO:0000259" key="10">
    <source>
        <dbReference type="PROSITE" id="PS50011"/>
    </source>
</evidence>
<dbReference type="Pfam" id="PF00069">
    <property type="entry name" value="Pkinase"/>
    <property type="match status" value="1"/>
</dbReference>
<dbReference type="InterPro" id="IPR011009">
    <property type="entry name" value="Kinase-like_dom_sf"/>
</dbReference>
<name>A0A0A1U7W0_ENTIV</name>
<evidence type="ECO:0000256" key="2">
    <source>
        <dbReference type="ARBA" id="ARBA00022527"/>
    </source>
</evidence>
<feature type="domain" description="Protein kinase" evidence="10">
    <location>
        <begin position="11"/>
        <end position="266"/>
    </location>
</feature>
<keyword evidence="3 11" id="KW-0808">Transferase</keyword>
<dbReference type="RefSeq" id="XP_004254814.1">
    <property type="nucleotide sequence ID" value="XM_004254766.1"/>
</dbReference>
<dbReference type="SUPFAM" id="SSF56112">
    <property type="entry name" value="Protein kinase-like (PK-like)"/>
    <property type="match status" value="1"/>
</dbReference>
<dbReference type="InterPro" id="IPR017441">
    <property type="entry name" value="Protein_kinase_ATP_BS"/>
</dbReference>
<dbReference type="Proteomes" id="UP000014680">
    <property type="component" value="Unassembled WGS sequence"/>
</dbReference>
<evidence type="ECO:0000256" key="1">
    <source>
        <dbReference type="ARBA" id="ARBA00012513"/>
    </source>
</evidence>
<proteinExistence type="predicted"/>
<dbReference type="KEGG" id="eiv:EIN_221360"/>
<dbReference type="InterPro" id="IPR000719">
    <property type="entry name" value="Prot_kinase_dom"/>
</dbReference>
<dbReference type="GO" id="GO:0106310">
    <property type="term" value="F:protein serine kinase activity"/>
    <property type="evidence" value="ECO:0007669"/>
    <property type="project" value="RHEA"/>
</dbReference>
<dbReference type="EMBL" id="KB206756">
    <property type="protein sequence ID" value="ELP88043.1"/>
    <property type="molecule type" value="Genomic_DNA"/>
</dbReference>
<dbReference type="VEuPathDB" id="AmoebaDB:EIN_221360"/>
<keyword evidence="5 11" id="KW-0418">Kinase</keyword>
<dbReference type="PROSITE" id="PS50011">
    <property type="entry name" value="PROTEIN_KINASE_DOM"/>
    <property type="match status" value="1"/>
</dbReference>
<dbReference type="GO" id="GO:0005737">
    <property type="term" value="C:cytoplasm"/>
    <property type="evidence" value="ECO:0007669"/>
    <property type="project" value="TreeGrafter"/>
</dbReference>
<organism evidence="11 12">
    <name type="scientific">Entamoeba invadens IP1</name>
    <dbReference type="NCBI Taxonomy" id="370355"/>
    <lineage>
        <taxon>Eukaryota</taxon>
        <taxon>Amoebozoa</taxon>
        <taxon>Evosea</taxon>
        <taxon>Archamoebae</taxon>
        <taxon>Mastigamoebida</taxon>
        <taxon>Entamoebidae</taxon>
        <taxon>Entamoeba</taxon>
    </lineage>
</organism>
<evidence type="ECO:0000256" key="4">
    <source>
        <dbReference type="ARBA" id="ARBA00022741"/>
    </source>
</evidence>
<evidence type="ECO:0000256" key="8">
    <source>
        <dbReference type="ARBA" id="ARBA00048679"/>
    </source>
</evidence>
<dbReference type="OMA" id="CCEEESI"/>
<keyword evidence="12" id="KW-1185">Reference proteome</keyword>
<sequence>MAQTHKVGPFLIGNKLLGEGATGRVFLSFHEESNVKVAIKIINKTEICKQVDKKRKIDQELAILRILHHPHIINYYASYETSKLLYVVQELLSGGELYTYVDKKGKLSVSESVKFFLQIVSALEYIHRWQICHRDVKLENVLLSSDLHTAKLCDFGMATYTGGQKLKDSCGSYFYAAPELFLEESYDGCVADVWSLGVLFYALLFGTMPFPGDTELEIVENIKKKSFAIQNEIPDAIKTILKGLINGNPEERMTLRQASLLAEPFNEVNPKAIHPITQLRDLQETPEENFLSLNGDSCLSLRESLQGNTSPKIDDIEAIAGGPVHEYDMKIMQMLAYLLAPLHISLIREALFDPKPNTIRAFYRSIVEHTQNPLNGYSSQFTNRNRTRTISTTNTMFAVSPNLSGSSQNFSPAFSELVKRKMACSPIGYKEISPLETPRSGSVPREIQGLALTDASSSRQITVDFQILSLIEKTKQILTDLGIQFDQLKENVVCKLVYKYDVESTAGVKCCEEESITFSLLIGVEPASDIDITFQDKTIVKMDLVDGSVVVFGDLWNVVKMQLVEDE</sequence>